<dbReference type="GO" id="GO:0003730">
    <property type="term" value="F:mRNA 3'-UTR binding"/>
    <property type="evidence" value="ECO:0007669"/>
    <property type="project" value="TreeGrafter"/>
</dbReference>
<reference evidence="7" key="1">
    <citation type="submission" date="2010-08" db="EMBL/GenBank/DDBJ databases">
        <authorList>
            <consortium name="Caenorhabditis japonica Sequencing Consortium"/>
            <person name="Wilson R.K."/>
        </authorList>
    </citation>
    <scope>NUCLEOTIDE SEQUENCE [LARGE SCALE GENOMIC DNA]</scope>
    <source>
        <strain evidence="7">DF5081</strain>
    </source>
</reference>
<proteinExistence type="predicted"/>
<evidence type="ECO:0000256" key="2">
    <source>
        <dbReference type="PROSITE-ProRule" id="PRU00176"/>
    </source>
</evidence>
<keyword evidence="3" id="KW-0175">Coiled coil</keyword>
<dbReference type="InterPro" id="IPR012677">
    <property type="entry name" value="Nucleotide-bd_a/b_plait_sf"/>
</dbReference>
<dbReference type="SMART" id="SM00360">
    <property type="entry name" value="RRM"/>
    <property type="match status" value="2"/>
</dbReference>
<dbReference type="SUPFAM" id="SSF54928">
    <property type="entry name" value="RNA-binding domain, RBD"/>
    <property type="match status" value="2"/>
</dbReference>
<evidence type="ECO:0000256" key="4">
    <source>
        <dbReference type="SAM" id="MobiDB-lite"/>
    </source>
</evidence>
<sequence>MKRSSEDRENDEDTKKKADAERDDTFSAPVKLRKCTFEPVRMPAVSNVNDIRNRTMHYQAVKLRQQFLHKNRRIGDLERDLDKLKRRQEMDENQFVKIYNLFSEIEEYICTQTKNEFGKESINRDAPTGTMVAGMSLEQYNHFVMVKRIIVQGLSSYTTETTIRQYFQQFGELYECVVPPSPRYVATDTGPDNEDTEARSSIQYEPVRPDEVLDDEMDIEPYDEQKHGDFDKYMRKVGEGELFIKHPPKCCAGYAYITFINTNGFTNCMRSDVHEIDRVECTVELAKDEVEKKLKIDSKRLFVSFFPLDRLTSRELKYTFGAYGKISDVEFVSDSEGPLHFCIITFIDSKSVDAILTKSIFIRDVRMFTRRAILKESIKMAELRQKEEESAVRIQLPPNHTAYPHRSNDPSAAAGYAPRPINRAPPPETDPLSSYGYGPRKW</sequence>
<dbReference type="PANTHER" id="PTHR48026">
    <property type="entry name" value="HOMOLOGOUS TO DROSOPHILA SQD (SQUID) PROTEIN"/>
    <property type="match status" value="1"/>
</dbReference>
<evidence type="ECO:0000256" key="3">
    <source>
        <dbReference type="SAM" id="Coils"/>
    </source>
</evidence>
<dbReference type="Proteomes" id="UP000005237">
    <property type="component" value="Unassembled WGS sequence"/>
</dbReference>
<keyword evidence="1 2" id="KW-0694">RNA-binding</keyword>
<evidence type="ECO:0000313" key="6">
    <source>
        <dbReference type="EnsemblMetazoa" id="CJA07933.1"/>
    </source>
</evidence>
<feature type="coiled-coil region" evidence="3">
    <location>
        <begin position="67"/>
        <end position="94"/>
    </location>
</feature>
<organism evidence="6 7">
    <name type="scientific">Caenorhabditis japonica</name>
    <dbReference type="NCBI Taxonomy" id="281687"/>
    <lineage>
        <taxon>Eukaryota</taxon>
        <taxon>Metazoa</taxon>
        <taxon>Ecdysozoa</taxon>
        <taxon>Nematoda</taxon>
        <taxon>Chromadorea</taxon>
        <taxon>Rhabditida</taxon>
        <taxon>Rhabditina</taxon>
        <taxon>Rhabditomorpha</taxon>
        <taxon>Rhabditoidea</taxon>
        <taxon>Rhabditidae</taxon>
        <taxon>Peloderinae</taxon>
        <taxon>Caenorhabditis</taxon>
    </lineage>
</organism>
<evidence type="ECO:0000313" key="7">
    <source>
        <dbReference type="Proteomes" id="UP000005237"/>
    </source>
</evidence>
<feature type="region of interest" description="Disordered" evidence="4">
    <location>
        <begin position="184"/>
        <end position="207"/>
    </location>
</feature>
<protein>
    <submittedName>
        <fullName evidence="6">RRM domain-containing protein</fullName>
    </submittedName>
</protein>
<feature type="region of interest" description="Disordered" evidence="4">
    <location>
        <begin position="1"/>
        <end position="25"/>
    </location>
</feature>
<dbReference type="PANTHER" id="PTHR48026:SF21">
    <property type="entry name" value="RNA-BINDING PROTEIN R05D3.8-RELATED"/>
    <property type="match status" value="1"/>
</dbReference>
<dbReference type="AlphaFoldDB" id="A0A8R1DQ96"/>
<dbReference type="GO" id="GO:0071013">
    <property type="term" value="C:catalytic step 2 spliceosome"/>
    <property type="evidence" value="ECO:0007669"/>
    <property type="project" value="TreeGrafter"/>
</dbReference>
<evidence type="ECO:0000259" key="5">
    <source>
        <dbReference type="PROSITE" id="PS50102"/>
    </source>
</evidence>
<dbReference type="InterPro" id="IPR035979">
    <property type="entry name" value="RBD_domain_sf"/>
</dbReference>
<feature type="region of interest" description="Disordered" evidence="4">
    <location>
        <begin position="391"/>
        <end position="442"/>
    </location>
</feature>
<dbReference type="PROSITE" id="PS50102">
    <property type="entry name" value="RRM"/>
    <property type="match status" value="1"/>
</dbReference>
<reference evidence="6" key="2">
    <citation type="submission" date="2022-06" db="UniProtKB">
        <authorList>
            <consortium name="EnsemblMetazoa"/>
        </authorList>
    </citation>
    <scope>IDENTIFICATION</scope>
    <source>
        <strain evidence="6">DF5081</strain>
    </source>
</reference>
<name>A0A8R1DQ96_CAEJA</name>
<dbReference type="GO" id="GO:0000398">
    <property type="term" value="P:mRNA splicing, via spliceosome"/>
    <property type="evidence" value="ECO:0007669"/>
    <property type="project" value="TreeGrafter"/>
</dbReference>
<dbReference type="InterPro" id="IPR000504">
    <property type="entry name" value="RRM_dom"/>
</dbReference>
<dbReference type="Gene3D" id="3.30.70.330">
    <property type="match status" value="2"/>
</dbReference>
<keyword evidence="7" id="KW-1185">Reference proteome</keyword>
<feature type="domain" description="RRM" evidence="5">
    <location>
        <begin position="299"/>
        <end position="385"/>
    </location>
</feature>
<evidence type="ECO:0000256" key="1">
    <source>
        <dbReference type="ARBA" id="ARBA00022884"/>
    </source>
</evidence>
<dbReference type="CDD" id="cd00590">
    <property type="entry name" value="RRM_SF"/>
    <property type="match status" value="1"/>
</dbReference>
<accession>A0A8R1DQ96</accession>
<dbReference type="EnsemblMetazoa" id="CJA07933.1">
    <property type="protein sequence ID" value="CJA07933.1"/>
    <property type="gene ID" value="WBGene00127137"/>
</dbReference>